<dbReference type="PANTHER" id="PTHR23065">
    <property type="entry name" value="PROLINE-SERINE-THREONINE PHOSPHATASE INTERACTING PROTEIN 1"/>
    <property type="match status" value="1"/>
</dbReference>
<evidence type="ECO:0000313" key="4">
    <source>
        <dbReference type="EMBL" id="GFD54420.1"/>
    </source>
</evidence>
<dbReference type="SUPFAM" id="SSF103657">
    <property type="entry name" value="BAR/IMD domain-like"/>
    <property type="match status" value="1"/>
</dbReference>
<dbReference type="GO" id="GO:0120104">
    <property type="term" value="C:mitotic actomyosin contractile ring, proximal layer"/>
    <property type="evidence" value="ECO:0007669"/>
    <property type="project" value="TreeGrafter"/>
</dbReference>
<dbReference type="AlphaFoldDB" id="A0A699X7G4"/>
<dbReference type="Gene3D" id="1.20.1270.60">
    <property type="entry name" value="Arfaptin homology (AH) domain/BAR domain"/>
    <property type="match status" value="1"/>
</dbReference>
<proteinExistence type="predicted"/>
<evidence type="ECO:0000256" key="2">
    <source>
        <dbReference type="ARBA" id="ARBA00022490"/>
    </source>
</evidence>
<dbReference type="EMBL" id="BKCJ011805670">
    <property type="protein sequence ID" value="GFD54420.1"/>
    <property type="molecule type" value="Genomic_DNA"/>
</dbReference>
<evidence type="ECO:0000256" key="1">
    <source>
        <dbReference type="ARBA" id="ARBA00004496"/>
    </source>
</evidence>
<comment type="caution">
    <text evidence="4">The sequence shown here is derived from an EMBL/GenBank/DDBJ whole genome shotgun (WGS) entry which is preliminary data.</text>
</comment>
<accession>A0A699X7G4</accession>
<keyword evidence="3" id="KW-0597">Phosphoprotein</keyword>
<name>A0A699X7G4_TANCI</name>
<dbReference type="InterPro" id="IPR027267">
    <property type="entry name" value="AH/BAR_dom_sf"/>
</dbReference>
<dbReference type="GO" id="GO:0007010">
    <property type="term" value="P:cytoskeleton organization"/>
    <property type="evidence" value="ECO:0007669"/>
    <property type="project" value="TreeGrafter"/>
</dbReference>
<dbReference type="PANTHER" id="PTHR23065:SF7">
    <property type="entry name" value="NOSTRIN, ISOFORM H"/>
    <property type="match status" value="1"/>
</dbReference>
<keyword evidence="2" id="KW-0963">Cytoplasm</keyword>
<comment type="subcellular location">
    <subcellularLocation>
        <location evidence="1">Cytoplasm</location>
    </subcellularLocation>
</comment>
<feature type="non-terminal residue" evidence="4">
    <location>
        <position position="67"/>
    </location>
</feature>
<organism evidence="4">
    <name type="scientific">Tanacetum cinerariifolium</name>
    <name type="common">Dalmatian daisy</name>
    <name type="synonym">Chrysanthemum cinerariifolium</name>
    <dbReference type="NCBI Taxonomy" id="118510"/>
    <lineage>
        <taxon>Eukaryota</taxon>
        <taxon>Viridiplantae</taxon>
        <taxon>Streptophyta</taxon>
        <taxon>Embryophyta</taxon>
        <taxon>Tracheophyta</taxon>
        <taxon>Spermatophyta</taxon>
        <taxon>Magnoliopsida</taxon>
        <taxon>eudicotyledons</taxon>
        <taxon>Gunneridae</taxon>
        <taxon>Pentapetalae</taxon>
        <taxon>asterids</taxon>
        <taxon>campanulids</taxon>
        <taxon>Asterales</taxon>
        <taxon>Asteraceae</taxon>
        <taxon>Asteroideae</taxon>
        <taxon>Anthemideae</taxon>
        <taxon>Anthemidinae</taxon>
        <taxon>Tanacetum</taxon>
    </lineage>
</organism>
<gene>
    <name evidence="4" type="ORF">Tci_926389</name>
</gene>
<sequence length="67" mass="7702">MHTELEEPLQAFAGGMKERRKIVQNGIEKLLKLKMQQTATVNKARDRYEQDCLKIKGFLAQAHMVMG</sequence>
<dbReference type="GO" id="GO:0005543">
    <property type="term" value="F:phospholipid binding"/>
    <property type="evidence" value="ECO:0007669"/>
    <property type="project" value="TreeGrafter"/>
</dbReference>
<dbReference type="GO" id="GO:0009898">
    <property type="term" value="C:cytoplasmic side of plasma membrane"/>
    <property type="evidence" value="ECO:0007669"/>
    <property type="project" value="TreeGrafter"/>
</dbReference>
<reference evidence="4" key="1">
    <citation type="journal article" date="2019" name="Sci. Rep.">
        <title>Draft genome of Tanacetum cinerariifolium, the natural source of mosquito coil.</title>
        <authorList>
            <person name="Yamashiro T."/>
            <person name="Shiraishi A."/>
            <person name="Satake H."/>
            <person name="Nakayama K."/>
        </authorList>
    </citation>
    <scope>NUCLEOTIDE SEQUENCE</scope>
</reference>
<evidence type="ECO:0000256" key="3">
    <source>
        <dbReference type="ARBA" id="ARBA00022553"/>
    </source>
</evidence>
<protein>
    <submittedName>
        <fullName evidence="4">Uncharacterized protein</fullName>
    </submittedName>
</protein>